<comment type="similarity">
    <text evidence="1 5">Belongs to the glutathione peroxidase family.</text>
</comment>
<dbReference type="EMBL" id="JFHU01000207">
    <property type="protein sequence ID" value="EXX85906.1"/>
    <property type="molecule type" value="Genomic_DNA"/>
</dbReference>
<dbReference type="PIRSF" id="PIRSF000303">
    <property type="entry name" value="Glutathion_perox"/>
    <property type="match status" value="1"/>
</dbReference>
<accession>A0A9W5RYT6</accession>
<dbReference type="InterPro" id="IPR029759">
    <property type="entry name" value="GPX_AS"/>
</dbReference>
<protein>
    <recommendedName>
        <fullName evidence="5">Glutathione peroxidase</fullName>
    </recommendedName>
</protein>
<comment type="caution">
    <text evidence="7">The sequence shown here is derived from an EMBL/GenBank/DDBJ whole genome shotgun (WGS) entry which is preliminary data.</text>
</comment>
<dbReference type="CDD" id="cd00340">
    <property type="entry name" value="GSH_Peroxidase"/>
    <property type="match status" value="1"/>
</dbReference>
<dbReference type="PROSITE" id="PS51352">
    <property type="entry name" value="THIOREDOXIN_2"/>
    <property type="match status" value="1"/>
</dbReference>
<dbReference type="FunFam" id="3.40.30.10:FF:000010">
    <property type="entry name" value="Glutathione peroxidase"/>
    <property type="match status" value="1"/>
</dbReference>
<dbReference type="PROSITE" id="PS00460">
    <property type="entry name" value="GLUTATHIONE_PEROXID_1"/>
    <property type="match status" value="1"/>
</dbReference>
<evidence type="ECO:0000256" key="5">
    <source>
        <dbReference type="RuleBase" id="RU000499"/>
    </source>
</evidence>
<dbReference type="AlphaFoldDB" id="A0A9W5RYT6"/>
<evidence type="ECO:0000256" key="1">
    <source>
        <dbReference type="ARBA" id="ARBA00006926"/>
    </source>
</evidence>
<evidence type="ECO:0000313" key="7">
    <source>
        <dbReference type="EMBL" id="EXX85906.1"/>
    </source>
</evidence>
<evidence type="ECO:0000313" key="8">
    <source>
        <dbReference type="Proteomes" id="UP000053750"/>
    </source>
</evidence>
<keyword evidence="3 5" id="KW-0560">Oxidoreductase</keyword>
<dbReference type="PROSITE" id="PS51355">
    <property type="entry name" value="GLUTATHIONE_PEROXID_3"/>
    <property type="match status" value="1"/>
</dbReference>
<dbReference type="PRINTS" id="PR01011">
    <property type="entry name" value="GLUTPROXDASE"/>
</dbReference>
<dbReference type="GO" id="GO:0004601">
    <property type="term" value="F:peroxidase activity"/>
    <property type="evidence" value="ECO:0007669"/>
    <property type="project" value="UniProtKB-KW"/>
</dbReference>
<reference evidence="7 8" key="1">
    <citation type="submission" date="2014-02" db="EMBL/GenBank/DDBJ databases">
        <title>Genome sequence of Paenibacillus darwinianus reveals adaptive mechanisms for survival in Antarctic soils.</title>
        <authorList>
            <person name="Dsouza M."/>
            <person name="Taylor M.W."/>
            <person name="Turner S.J."/>
            <person name="Aislabie J."/>
        </authorList>
    </citation>
    <scope>NUCLEOTIDE SEQUENCE [LARGE SCALE GENOMIC DNA]</scope>
    <source>
        <strain evidence="7 8">CE1</strain>
    </source>
</reference>
<dbReference type="InterPro" id="IPR013766">
    <property type="entry name" value="Thioredoxin_domain"/>
</dbReference>
<evidence type="ECO:0000256" key="3">
    <source>
        <dbReference type="ARBA" id="ARBA00023002"/>
    </source>
</evidence>
<name>A0A9W5RYT6_9BACL</name>
<feature type="domain" description="Thioredoxin" evidence="6">
    <location>
        <begin position="1"/>
        <end position="153"/>
    </location>
</feature>
<dbReference type="GO" id="GO:0034599">
    <property type="term" value="P:cellular response to oxidative stress"/>
    <property type="evidence" value="ECO:0007669"/>
    <property type="project" value="TreeGrafter"/>
</dbReference>
<dbReference type="InterPro" id="IPR036249">
    <property type="entry name" value="Thioredoxin-like_sf"/>
</dbReference>
<evidence type="ECO:0000256" key="4">
    <source>
        <dbReference type="PIRSR" id="PIRSR000303-1"/>
    </source>
</evidence>
<dbReference type="Pfam" id="PF00255">
    <property type="entry name" value="GSHPx"/>
    <property type="match status" value="1"/>
</dbReference>
<keyword evidence="8" id="KW-1185">Reference proteome</keyword>
<gene>
    <name evidence="7" type="ORF">BG53_07425</name>
</gene>
<proteinExistence type="inferred from homology"/>
<evidence type="ECO:0000259" key="6">
    <source>
        <dbReference type="PROSITE" id="PS51352"/>
    </source>
</evidence>
<dbReference type="PROSITE" id="PS00763">
    <property type="entry name" value="GLUTATHIONE_PEROXID_2"/>
    <property type="match status" value="1"/>
</dbReference>
<dbReference type="InterPro" id="IPR029760">
    <property type="entry name" value="GPX_CS"/>
</dbReference>
<dbReference type="Proteomes" id="UP000053750">
    <property type="component" value="Unassembled WGS sequence"/>
</dbReference>
<dbReference type="OrthoDB" id="9789406at2"/>
<dbReference type="RefSeq" id="WP_036582271.1">
    <property type="nucleotide sequence ID" value="NZ_KK082164.1"/>
</dbReference>
<keyword evidence="2 5" id="KW-0575">Peroxidase</keyword>
<organism evidence="7 8">
    <name type="scientific">Paenibacillus darwinianus</name>
    <dbReference type="NCBI Taxonomy" id="1380763"/>
    <lineage>
        <taxon>Bacteria</taxon>
        <taxon>Bacillati</taxon>
        <taxon>Bacillota</taxon>
        <taxon>Bacilli</taxon>
        <taxon>Bacillales</taxon>
        <taxon>Paenibacillaceae</taxon>
        <taxon>Paenibacillus</taxon>
    </lineage>
</organism>
<feature type="active site" evidence="4">
    <location>
        <position position="35"/>
    </location>
</feature>
<dbReference type="InterPro" id="IPR000889">
    <property type="entry name" value="Glutathione_peroxidase"/>
</dbReference>
<dbReference type="Gene3D" id="3.40.30.10">
    <property type="entry name" value="Glutaredoxin"/>
    <property type="match status" value="1"/>
</dbReference>
<dbReference type="PANTHER" id="PTHR11592:SF78">
    <property type="entry name" value="GLUTATHIONE PEROXIDASE"/>
    <property type="match status" value="1"/>
</dbReference>
<evidence type="ECO:0000256" key="2">
    <source>
        <dbReference type="ARBA" id="ARBA00022559"/>
    </source>
</evidence>
<dbReference type="SUPFAM" id="SSF52833">
    <property type="entry name" value="Thioredoxin-like"/>
    <property type="match status" value="1"/>
</dbReference>
<sequence length="153" mass="17170">MSVYPFAARTIKGGETSLEAFEGKVLLIVNTASKCGLTPQYEGLQQLYDTYKDRGLEILGFPCNQFAEQEPGSNEEVERFCSVNYGVTFPMFEKVDVKGEHAHPLFVYLSGGDGEKIPWNFTKFLIDRQGNPVRRFEPKTAPEALKPDIEALL</sequence>
<dbReference type="PANTHER" id="PTHR11592">
    <property type="entry name" value="GLUTATHIONE PEROXIDASE"/>
    <property type="match status" value="1"/>
</dbReference>